<evidence type="ECO:0000313" key="4">
    <source>
        <dbReference type="Proteomes" id="UP000050761"/>
    </source>
</evidence>
<evidence type="ECO:0000256" key="1">
    <source>
        <dbReference type="SAM" id="MobiDB-lite"/>
    </source>
</evidence>
<dbReference type="Proteomes" id="UP000050761">
    <property type="component" value="Unassembled WGS sequence"/>
</dbReference>
<dbReference type="OrthoDB" id="5833798at2759"/>
<accession>A0A183F6U1</accession>
<feature type="compositionally biased region" description="Basic and acidic residues" evidence="1">
    <location>
        <begin position="296"/>
        <end position="305"/>
    </location>
</feature>
<name>A0A183F6U1_HELPZ</name>
<dbReference type="Pfam" id="PF00078">
    <property type="entry name" value="RVT_1"/>
    <property type="match status" value="1"/>
</dbReference>
<evidence type="ECO:0000259" key="2">
    <source>
        <dbReference type="Pfam" id="PF00078"/>
    </source>
</evidence>
<evidence type="ECO:0000313" key="5">
    <source>
        <dbReference type="WBParaSite" id="HPBE_0000188301-mRNA-1"/>
    </source>
</evidence>
<protein>
    <submittedName>
        <fullName evidence="5">Reverse transcriptase domain-containing protein</fullName>
    </submittedName>
</protein>
<dbReference type="EMBL" id="UZAH01002374">
    <property type="protein sequence ID" value="VDO21897.1"/>
    <property type="molecule type" value="Genomic_DNA"/>
</dbReference>
<feature type="domain" description="Reverse transcriptase" evidence="2">
    <location>
        <begin position="178"/>
        <end position="279"/>
    </location>
</feature>
<sequence length="305" mass="33884">MKKKDADAVARIRLPTVTTVEETWRRATDSMLQAARSELGVTKPGRRKIEKQTWLCGLATVPPTHCPVQKIAVEETEAALKKMQPGKTTGPDDIAAELCNSSPPTHCPVQKIAVEETEAALKKMQPGKTTGPDDIAAELCNSRCWNPAKLLTKFFNQVVAEKKIPGSWQQSTTIPIWKKKGSPADCTSYRPIRLLSHGMKIFERIVGGRIRVIVWLFTNEYFFVAGCGTIDAIHAVRLLVERHREKQKPLHLAFLDLEKAFDRVPHEVIWYGLGLCYTPAGASAERPRTNGARGGGRGEARRLAR</sequence>
<dbReference type="PANTHER" id="PTHR19446">
    <property type="entry name" value="REVERSE TRANSCRIPTASES"/>
    <property type="match status" value="1"/>
</dbReference>
<reference evidence="3 4" key="1">
    <citation type="submission" date="2018-11" db="EMBL/GenBank/DDBJ databases">
        <authorList>
            <consortium name="Pathogen Informatics"/>
        </authorList>
    </citation>
    <scope>NUCLEOTIDE SEQUENCE [LARGE SCALE GENOMIC DNA]</scope>
</reference>
<dbReference type="WBParaSite" id="HPBE_0000188301-mRNA-1">
    <property type="protein sequence ID" value="HPBE_0000188301-mRNA-1"/>
    <property type="gene ID" value="HPBE_0000188301"/>
</dbReference>
<dbReference type="CDD" id="cd01650">
    <property type="entry name" value="RT_nLTR_like"/>
    <property type="match status" value="1"/>
</dbReference>
<proteinExistence type="predicted"/>
<keyword evidence="4" id="KW-1185">Reference proteome</keyword>
<feature type="region of interest" description="Disordered" evidence="1">
    <location>
        <begin position="282"/>
        <end position="305"/>
    </location>
</feature>
<reference evidence="5" key="2">
    <citation type="submission" date="2019-09" db="UniProtKB">
        <authorList>
            <consortium name="WormBaseParasite"/>
        </authorList>
    </citation>
    <scope>IDENTIFICATION</scope>
</reference>
<gene>
    <name evidence="3" type="ORF">HPBE_LOCUS1884</name>
</gene>
<dbReference type="InterPro" id="IPR000477">
    <property type="entry name" value="RT_dom"/>
</dbReference>
<evidence type="ECO:0000313" key="3">
    <source>
        <dbReference type="EMBL" id="VDO21897.1"/>
    </source>
</evidence>
<organism evidence="4 5">
    <name type="scientific">Heligmosomoides polygyrus</name>
    <name type="common">Parasitic roundworm</name>
    <dbReference type="NCBI Taxonomy" id="6339"/>
    <lineage>
        <taxon>Eukaryota</taxon>
        <taxon>Metazoa</taxon>
        <taxon>Ecdysozoa</taxon>
        <taxon>Nematoda</taxon>
        <taxon>Chromadorea</taxon>
        <taxon>Rhabditida</taxon>
        <taxon>Rhabditina</taxon>
        <taxon>Rhabditomorpha</taxon>
        <taxon>Strongyloidea</taxon>
        <taxon>Heligmosomidae</taxon>
        <taxon>Heligmosomoides</taxon>
    </lineage>
</organism>
<accession>A0A3P7UIZ6</accession>
<dbReference type="AlphaFoldDB" id="A0A183F6U1"/>